<dbReference type="Pfam" id="PF26079">
    <property type="entry name" value="Baseplate_J_C"/>
    <property type="match status" value="1"/>
</dbReference>
<dbReference type="InterPro" id="IPR006949">
    <property type="entry name" value="Barrel_Baseplate_J-like"/>
</dbReference>
<name>A0ABV2J7G6_9FIRM</name>
<dbReference type="RefSeq" id="WP_354366723.1">
    <property type="nucleotide sequence ID" value="NZ_JBEPMA010000001.1"/>
</dbReference>
<reference evidence="5 6" key="1">
    <citation type="submission" date="2024-06" db="EMBL/GenBank/DDBJ databases">
        <title>Genomic Encyclopedia of Type Strains, Phase IV (KMG-IV): sequencing the most valuable type-strain genomes for metagenomic binning, comparative biology and taxonomic classification.</title>
        <authorList>
            <person name="Goeker M."/>
        </authorList>
    </citation>
    <scope>NUCLEOTIDE SEQUENCE [LARGE SCALE GENOMIC DNA]</scope>
    <source>
        <strain evidence="5 6">DSM 21460</strain>
    </source>
</reference>
<accession>A0ABV2J7G6</accession>
<evidence type="ECO:0000313" key="6">
    <source>
        <dbReference type="Proteomes" id="UP001549162"/>
    </source>
</evidence>
<comment type="similarity">
    <text evidence="1">Belongs to the Mu gp47/PBSX XkdT family.</text>
</comment>
<dbReference type="Proteomes" id="UP001549162">
    <property type="component" value="Unassembled WGS sequence"/>
</dbReference>
<evidence type="ECO:0000259" key="4">
    <source>
        <dbReference type="Pfam" id="PF26079"/>
    </source>
</evidence>
<protein>
    <submittedName>
        <fullName evidence="5">Phage protein gp47/JayE</fullName>
    </submittedName>
</protein>
<evidence type="ECO:0000259" key="2">
    <source>
        <dbReference type="Pfam" id="PF04865"/>
    </source>
</evidence>
<dbReference type="PANTHER" id="PTHR37829:SF3">
    <property type="entry name" value="PROTEIN JAYE-RELATED"/>
    <property type="match status" value="1"/>
</dbReference>
<dbReference type="Pfam" id="PF26078">
    <property type="entry name" value="Baseplate_J_M"/>
    <property type="match status" value="1"/>
</dbReference>
<dbReference type="PANTHER" id="PTHR37829">
    <property type="entry name" value="PHAGE-LIKE ELEMENT PBSX PROTEIN XKDT"/>
    <property type="match status" value="1"/>
</dbReference>
<sequence length="352" mass="39698">MKERTQEEFLKVMLNNLSNTEDKSPNSFSYDILSATAIIFEEGQRVILELFKKFNVDNLEDEELETRVLQIAGLMRKQATQSSGYITVTGVPKTLIPRDTIFYAGDVEFTISKDYEIPESGNIKVKVTSKDFGGDANVLPRAIDKAKPYIQGISDISNEQEIINGYDEESDDDLRERYYEKLLNPPKAGNPAHYKLWATEVDGIWNAKVFRTWAGGGTVKVVVIGLNRKAVGKDLLDKVKNHILKEAPIRYESLTVESATTKKISVDVDVRLTQNANLIDVKADIKKRIGQYLYDISFKQNFVSYAKIGAEILKVNGVADYSDLKLNKTMKNVKMAETEVPELEIVEVNIIE</sequence>
<comment type="caution">
    <text evidence="5">The sequence shown here is derived from an EMBL/GenBank/DDBJ whole genome shotgun (WGS) entry which is preliminary data.</text>
</comment>
<dbReference type="Pfam" id="PF04865">
    <property type="entry name" value="Baseplate_J"/>
    <property type="match status" value="1"/>
</dbReference>
<evidence type="ECO:0000259" key="3">
    <source>
        <dbReference type="Pfam" id="PF26078"/>
    </source>
</evidence>
<keyword evidence="6" id="KW-1185">Reference proteome</keyword>
<evidence type="ECO:0000313" key="5">
    <source>
        <dbReference type="EMBL" id="MET3616722.1"/>
    </source>
</evidence>
<organism evidence="5 6">
    <name type="scientific">Peptoniphilus olsenii</name>
    <dbReference type="NCBI Taxonomy" id="411570"/>
    <lineage>
        <taxon>Bacteria</taxon>
        <taxon>Bacillati</taxon>
        <taxon>Bacillota</taxon>
        <taxon>Tissierellia</taxon>
        <taxon>Tissierellales</taxon>
        <taxon>Peptoniphilaceae</taxon>
        <taxon>Peptoniphilus</taxon>
    </lineage>
</organism>
<dbReference type="EMBL" id="JBEPMA010000001">
    <property type="protein sequence ID" value="MET3616722.1"/>
    <property type="molecule type" value="Genomic_DNA"/>
</dbReference>
<evidence type="ECO:0000256" key="1">
    <source>
        <dbReference type="ARBA" id="ARBA00038087"/>
    </source>
</evidence>
<gene>
    <name evidence="5" type="ORF">ABID14_000342</name>
</gene>
<dbReference type="InterPro" id="IPR058530">
    <property type="entry name" value="Baseplate_J-like_C"/>
</dbReference>
<dbReference type="InterPro" id="IPR058531">
    <property type="entry name" value="Baseplate_J_M"/>
</dbReference>
<dbReference type="InterPro" id="IPR052399">
    <property type="entry name" value="Phage_Baseplate_Assmbl_Protein"/>
</dbReference>
<feature type="domain" description="Baseplate J-like central" evidence="3">
    <location>
        <begin position="186"/>
        <end position="250"/>
    </location>
</feature>
<feature type="domain" description="Baseplate protein J-like barrel" evidence="2">
    <location>
        <begin position="86"/>
        <end position="165"/>
    </location>
</feature>
<proteinExistence type="inferred from homology"/>
<feature type="domain" description="Baseplate J-like C-terminal" evidence="4">
    <location>
        <begin position="264"/>
        <end position="349"/>
    </location>
</feature>